<keyword evidence="1" id="KW-1133">Transmembrane helix</keyword>
<organism evidence="2">
    <name type="scientific">Ackermannviridae sp</name>
    <dbReference type="NCBI Taxonomy" id="2831612"/>
    <lineage>
        <taxon>Viruses</taxon>
        <taxon>Duplodnaviria</taxon>
        <taxon>Heunggongvirae</taxon>
        <taxon>Uroviricota</taxon>
        <taxon>Caudoviricetes</taxon>
        <taxon>Pantevenvirales</taxon>
        <taxon>Ackermannviridae</taxon>
    </lineage>
</organism>
<dbReference type="EMBL" id="BK035393">
    <property type="protein sequence ID" value="DAG97943.1"/>
    <property type="molecule type" value="Genomic_DNA"/>
</dbReference>
<proteinExistence type="predicted"/>
<keyword evidence="1" id="KW-0472">Membrane</keyword>
<accession>A0A8S5VTY4</accession>
<evidence type="ECO:0000256" key="1">
    <source>
        <dbReference type="SAM" id="Phobius"/>
    </source>
</evidence>
<reference evidence="2" key="1">
    <citation type="journal article" date="2021" name="Proc. Natl. Acad. Sci. U.S.A.">
        <title>A Catalog of Tens of Thousands of Viruses from Human Metagenomes Reveals Hidden Associations with Chronic Diseases.</title>
        <authorList>
            <person name="Tisza M.J."/>
            <person name="Buck C.B."/>
        </authorList>
    </citation>
    <scope>NUCLEOTIDE SEQUENCE</scope>
    <source>
        <strain evidence="2">CtASH1</strain>
    </source>
</reference>
<name>A0A8S5VTY4_9CAUD</name>
<feature type="transmembrane region" description="Helical" evidence="1">
    <location>
        <begin position="50"/>
        <end position="71"/>
    </location>
</feature>
<sequence>MKKSGYTKARNNYYTWLGKMFFDLLCLVIILYLVFYAVDRDPSSLYRLRFIISVSVVAMFYVHAITYKNFLDARTKYSFYKSVMNAYKFNLENYENVIECINRHEYKSQEYKADVESLMNARDEETFFTVGEKIYKNISEGVYVDEIQFIYELLESTSYIVKYVDEDFLKKTFLKDKQSK</sequence>
<evidence type="ECO:0000313" key="2">
    <source>
        <dbReference type="EMBL" id="DAG97943.1"/>
    </source>
</evidence>
<feature type="transmembrane region" description="Helical" evidence="1">
    <location>
        <begin position="21"/>
        <end position="38"/>
    </location>
</feature>
<protein>
    <submittedName>
        <fullName evidence="2">Uncharacterized protein</fullName>
    </submittedName>
</protein>
<keyword evidence="1" id="KW-0812">Transmembrane</keyword>